<evidence type="ECO:0000313" key="2">
    <source>
        <dbReference type="EMBL" id="KAJ8885965.1"/>
    </source>
</evidence>
<name>A0ABQ9HNV0_9NEOP</name>
<feature type="region of interest" description="Disordered" evidence="1">
    <location>
        <begin position="149"/>
        <end position="173"/>
    </location>
</feature>
<reference evidence="2 3" key="1">
    <citation type="submission" date="2023-02" db="EMBL/GenBank/DDBJ databases">
        <title>LHISI_Scaffold_Assembly.</title>
        <authorList>
            <person name="Stuart O.P."/>
            <person name="Cleave R."/>
            <person name="Magrath M.J.L."/>
            <person name="Mikheyev A.S."/>
        </authorList>
    </citation>
    <scope>NUCLEOTIDE SEQUENCE [LARGE SCALE GENOMIC DNA]</scope>
    <source>
        <strain evidence="2">Daus_M_001</strain>
        <tissue evidence="2">Leg muscle</tissue>
    </source>
</reference>
<feature type="region of interest" description="Disordered" evidence="1">
    <location>
        <begin position="271"/>
        <end position="290"/>
    </location>
</feature>
<gene>
    <name evidence="2" type="ORF">PR048_012171</name>
</gene>
<feature type="compositionally biased region" description="Polar residues" evidence="1">
    <location>
        <begin position="353"/>
        <end position="364"/>
    </location>
</feature>
<evidence type="ECO:0000313" key="3">
    <source>
        <dbReference type="Proteomes" id="UP001159363"/>
    </source>
</evidence>
<dbReference type="Proteomes" id="UP001159363">
    <property type="component" value="Chromosome X"/>
</dbReference>
<feature type="region of interest" description="Disordered" evidence="1">
    <location>
        <begin position="351"/>
        <end position="389"/>
    </location>
</feature>
<evidence type="ECO:0000256" key="1">
    <source>
        <dbReference type="SAM" id="MobiDB-lite"/>
    </source>
</evidence>
<comment type="caution">
    <text evidence="2">The sequence shown here is derived from an EMBL/GenBank/DDBJ whole genome shotgun (WGS) entry which is preliminary data.</text>
</comment>
<accession>A0ABQ9HNV0</accession>
<organism evidence="2 3">
    <name type="scientific">Dryococelus australis</name>
    <dbReference type="NCBI Taxonomy" id="614101"/>
    <lineage>
        <taxon>Eukaryota</taxon>
        <taxon>Metazoa</taxon>
        <taxon>Ecdysozoa</taxon>
        <taxon>Arthropoda</taxon>
        <taxon>Hexapoda</taxon>
        <taxon>Insecta</taxon>
        <taxon>Pterygota</taxon>
        <taxon>Neoptera</taxon>
        <taxon>Polyneoptera</taxon>
        <taxon>Phasmatodea</taxon>
        <taxon>Verophasmatodea</taxon>
        <taxon>Anareolatae</taxon>
        <taxon>Phasmatidae</taxon>
        <taxon>Eurycanthinae</taxon>
        <taxon>Dryococelus</taxon>
    </lineage>
</organism>
<dbReference type="EMBL" id="JARBHB010000004">
    <property type="protein sequence ID" value="KAJ8885965.1"/>
    <property type="molecule type" value="Genomic_DNA"/>
</dbReference>
<sequence length="907" mass="102021">MEKRRRLQYVQFCDHKTDFKCVYTEVTFAIASEFIRHALDDSAPIADLQGNKKRIPYCQMWGNTGATANNNTSEVRLYKGMWSLAYSGETKRFGARCSRPAHGNQVLNYCRYHLKADLKVKRGKYQPCHDGHNELSCRFKGDYRAGATTRLNTPNHGNARHTTNKIAPGDNFPRSRAWARNGQHKQKRSGGSFDEGIPIPDQLCWTLYSKKYNSWQQKLVLPKLKHHPNVHSEVKRMKRFGWLLTARSSEPMSAIEVRMEWYRIEVVEETGDPRENPPTSGIVRHDSHVRKSGSDSAGLCASSMLEIIATTRRFPNTCVNIVVVRVCVSRGRTGVFENKYSMICFAPGRGQSPLPTRQSRCSRQANRRQQQRPSSNAETPSHTVAASSSPQLWGRGCLVVRLPTRLPPRRTGVDSRIFALWLAGFLGDLRFLRPCIPSLLHTHFTSTSPNLKSLDVKSHPNVSLLHSTSVHPHALDEYTPIADRQRNKKRIPYCQMWVNTCATANEHTSEVRLYKGLRSLAYRSLNSRNFPIPIYSQFTVPRWIIAPDLDVRRDVLSHASLSLGDPVFSSAVWRARIDDKGSSQICKSSNAFMCLIILRCPLNGSGWNYSPPAKESWVRFLEGSPPEFRTWESCLPHVFPRVLSGISRFPPTLHSPSLALKTSMLRASSSRPRSRDALIVDVALTTSRHSYLASYIGLGGGGCTLRSPFIVAGSGSIDVFFWQQEVRSKCIVHVTLTRRVRPPSVRHNSGGGNGRYPRKPADQRHRPTRFPHAKIRERPGRGLNPWWEASRLTAQPPRSPGFSQVVIVPDDAVSRRVFSGISRFPAPSFRCRSLFTSITLIGSQDLAVKSGMDSGIFCEILFARIRPYDGNTASLVRRSNEALEVRVSVARIAPSLLDLGRASPSHS</sequence>
<proteinExistence type="predicted"/>
<keyword evidence="3" id="KW-1185">Reference proteome</keyword>
<feature type="compositionally biased region" description="Polar residues" evidence="1">
    <location>
        <begin position="371"/>
        <end position="389"/>
    </location>
</feature>
<protein>
    <submittedName>
        <fullName evidence="2">Uncharacterized protein</fullName>
    </submittedName>
</protein>
<feature type="region of interest" description="Disordered" evidence="1">
    <location>
        <begin position="742"/>
        <end position="768"/>
    </location>
</feature>